<protein>
    <submittedName>
        <fullName evidence="1">Uncharacterized protein</fullName>
    </submittedName>
</protein>
<comment type="caution">
    <text evidence="1">The sequence shown here is derived from an EMBL/GenBank/DDBJ whole genome shotgun (WGS) entry which is preliminary data.</text>
</comment>
<evidence type="ECO:0000313" key="2">
    <source>
        <dbReference type="Proteomes" id="UP000709295"/>
    </source>
</evidence>
<dbReference type="Proteomes" id="UP000709295">
    <property type="component" value="Unassembled WGS sequence"/>
</dbReference>
<dbReference type="AlphaFoldDB" id="A0A8J5M9U6"/>
<name>A0A8J5M9U6_9STRA</name>
<accession>A0A8J5M9U6</accession>
<sequence>MCTPRFKLPCAASGPLSGIRARKKLLADDVHLGVPKIYTRASPNRFKMHALDQPQSLQDACT</sequence>
<evidence type="ECO:0000313" key="1">
    <source>
        <dbReference type="EMBL" id="KAG6976775.1"/>
    </source>
</evidence>
<gene>
    <name evidence="1" type="ORF">JG688_00001030</name>
</gene>
<proteinExistence type="predicted"/>
<organism evidence="1 2">
    <name type="scientific">Phytophthora aleatoria</name>
    <dbReference type="NCBI Taxonomy" id="2496075"/>
    <lineage>
        <taxon>Eukaryota</taxon>
        <taxon>Sar</taxon>
        <taxon>Stramenopiles</taxon>
        <taxon>Oomycota</taxon>
        <taxon>Peronosporomycetes</taxon>
        <taxon>Peronosporales</taxon>
        <taxon>Peronosporaceae</taxon>
        <taxon>Phytophthora</taxon>
    </lineage>
</organism>
<reference evidence="1" key="1">
    <citation type="submission" date="2021-01" db="EMBL/GenBank/DDBJ databases">
        <title>Phytophthora aleatoria, a newly-described species from Pinus radiata is distinct from Phytophthora cactorum isolates based on comparative genomics.</title>
        <authorList>
            <person name="Mcdougal R."/>
            <person name="Panda P."/>
            <person name="Williams N."/>
            <person name="Studholme D.J."/>
        </authorList>
    </citation>
    <scope>NUCLEOTIDE SEQUENCE</scope>
    <source>
        <strain evidence="1">NZFS 4037</strain>
    </source>
</reference>
<keyword evidence="2" id="KW-1185">Reference proteome</keyword>
<dbReference type="EMBL" id="JAENGY010000022">
    <property type="protein sequence ID" value="KAG6976775.1"/>
    <property type="molecule type" value="Genomic_DNA"/>
</dbReference>